<dbReference type="EMBL" id="PVNG01000006">
    <property type="protein sequence ID" value="PRX66165.1"/>
    <property type="molecule type" value="Genomic_DNA"/>
</dbReference>
<protein>
    <submittedName>
        <fullName evidence="2">Uncharacterized protein</fullName>
    </submittedName>
</protein>
<feature type="compositionally biased region" description="Low complexity" evidence="1">
    <location>
        <begin position="43"/>
        <end position="56"/>
    </location>
</feature>
<evidence type="ECO:0000256" key="1">
    <source>
        <dbReference type="SAM" id="MobiDB-lite"/>
    </source>
</evidence>
<dbReference type="AlphaFoldDB" id="A0A2T0N2J3"/>
<evidence type="ECO:0000313" key="3">
    <source>
        <dbReference type="Proteomes" id="UP000238312"/>
    </source>
</evidence>
<keyword evidence="3" id="KW-1185">Reference proteome</keyword>
<sequence length="103" mass="11280">MFMKNPGRLPPAEQRIAAEKALMEAAREYYEAIEEPTRKFQQALAAAAGPPEGVPGSDKKSLVTRRRMVEITKAADPQGEGFTLYTILRVVSALTAKDDDGDE</sequence>
<name>A0A2T0N2J3_9ACTN</name>
<proteinExistence type="predicted"/>
<evidence type="ECO:0000313" key="2">
    <source>
        <dbReference type="EMBL" id="PRX66165.1"/>
    </source>
</evidence>
<gene>
    <name evidence="2" type="ORF">B0I32_106301</name>
</gene>
<dbReference type="Proteomes" id="UP000238312">
    <property type="component" value="Unassembled WGS sequence"/>
</dbReference>
<accession>A0A2T0N2J3</accession>
<reference evidence="2 3" key="1">
    <citation type="submission" date="2018-03" db="EMBL/GenBank/DDBJ databases">
        <title>Genomic Encyclopedia of Type Strains, Phase III (KMG-III): the genomes of soil and plant-associated and newly described type strains.</title>
        <authorList>
            <person name="Whitman W."/>
        </authorList>
    </citation>
    <scope>NUCLEOTIDE SEQUENCE [LARGE SCALE GENOMIC DNA]</scope>
    <source>
        <strain evidence="2 3">CGMCC 4.7104</strain>
    </source>
</reference>
<feature type="region of interest" description="Disordered" evidence="1">
    <location>
        <begin position="42"/>
        <end position="61"/>
    </location>
</feature>
<comment type="caution">
    <text evidence="2">The sequence shown here is derived from an EMBL/GenBank/DDBJ whole genome shotgun (WGS) entry which is preliminary data.</text>
</comment>
<organism evidence="2 3">
    <name type="scientific">Nonomuraea fuscirosea</name>
    <dbReference type="NCBI Taxonomy" id="1291556"/>
    <lineage>
        <taxon>Bacteria</taxon>
        <taxon>Bacillati</taxon>
        <taxon>Actinomycetota</taxon>
        <taxon>Actinomycetes</taxon>
        <taxon>Streptosporangiales</taxon>
        <taxon>Streptosporangiaceae</taxon>
        <taxon>Nonomuraea</taxon>
    </lineage>
</organism>